<dbReference type="Gene3D" id="3.40.50.11270">
    <property type="match status" value="1"/>
</dbReference>
<evidence type="ECO:0000256" key="4">
    <source>
        <dbReference type="ARBA" id="ARBA00023014"/>
    </source>
</evidence>
<sequence>MQVLLAEKYGFCFGVKRAIRITEKIAKSNPRTLTIGPLIHNPLEIQRLQRDFDVHVEEDINRLGESKNVVIRTHGITKQNLIELQQKGVEITDATCPFVTKPQKIVEAMSKEGYHIIIFGDSSHPEVRSVMSYSIEVPIVIGNLEEIKNIKRIPKKIAIVSQTTKQIEKFLEIVQYLIANSLEVRVFNTICNATFENQEATRTLSQKADVMIIVGGKTSSNTKQLFFIAKTHCKDSYLVEDENDIQQQWFADKQICGITAGASTPNWVIKNVESAIRALNS</sequence>
<keyword evidence="5" id="KW-0560">Oxidoreductase</keyword>
<feature type="binding site" evidence="5">
    <location>
        <position position="40"/>
    </location>
    <ligand>
        <name>isopentenyl diphosphate</name>
        <dbReference type="ChEBI" id="CHEBI:128769"/>
    </ligand>
</feature>
<dbReference type="CDD" id="cd13944">
    <property type="entry name" value="lytB_ispH"/>
    <property type="match status" value="1"/>
</dbReference>
<dbReference type="EC" id="1.17.7.4" evidence="5"/>
<feature type="binding site" evidence="5">
    <location>
        <position position="40"/>
    </location>
    <ligand>
        <name>dimethylallyl diphosphate</name>
        <dbReference type="ChEBI" id="CHEBI:57623"/>
    </ligand>
</feature>
<keyword evidence="5" id="KW-0414">Isoprene biosynthesis</keyword>
<feature type="binding site" evidence="5">
    <location>
        <position position="221"/>
    </location>
    <ligand>
        <name>isopentenyl diphosphate</name>
        <dbReference type="ChEBI" id="CHEBI:128769"/>
    </ligand>
</feature>
<accession>A0A3D8J7R1</accession>
<evidence type="ECO:0000256" key="2">
    <source>
        <dbReference type="ARBA" id="ARBA00022723"/>
    </source>
</evidence>
<comment type="pathway">
    <text evidence="5">Isoprenoid biosynthesis; dimethylallyl diphosphate biosynthesis; dimethylallyl diphosphate from (2E)-4-hydroxy-3-methylbutenyl diphosphate: step 1/1.</text>
</comment>
<keyword evidence="7" id="KW-1185">Reference proteome</keyword>
<feature type="binding site" evidence="5">
    <location>
        <position position="12"/>
    </location>
    <ligand>
        <name>[4Fe-4S] cluster</name>
        <dbReference type="ChEBI" id="CHEBI:49883"/>
    </ligand>
</feature>
<dbReference type="NCBIfam" id="TIGR00216">
    <property type="entry name" value="ispH_lytB"/>
    <property type="match status" value="1"/>
</dbReference>
<name>A0A3D8J7R1_9HELI</name>
<feature type="binding site" evidence="5">
    <location>
        <position position="219"/>
    </location>
    <ligand>
        <name>(2E)-4-hydroxy-3-methylbut-2-enyl diphosphate</name>
        <dbReference type="ChEBI" id="CHEBI:128753"/>
    </ligand>
</feature>
<evidence type="ECO:0000256" key="1">
    <source>
        <dbReference type="ARBA" id="ARBA00022485"/>
    </source>
</evidence>
<dbReference type="GO" id="GO:0051745">
    <property type="term" value="F:4-hydroxy-3-methylbut-2-enyl diphosphate reductase activity"/>
    <property type="evidence" value="ECO:0007669"/>
    <property type="project" value="UniProtKB-UniRule"/>
</dbReference>
<dbReference type="Gene3D" id="3.40.1010.20">
    <property type="entry name" value="4-hydroxy-3-methylbut-2-enyl diphosphate reductase, catalytic domain"/>
    <property type="match status" value="2"/>
</dbReference>
<evidence type="ECO:0000313" key="6">
    <source>
        <dbReference type="EMBL" id="RDU72924.1"/>
    </source>
</evidence>
<dbReference type="RefSeq" id="WP_104763071.1">
    <property type="nucleotide sequence ID" value="NZ_FZPM01000013.1"/>
</dbReference>
<dbReference type="NCBIfam" id="NF002187">
    <property type="entry name" value="PRK01045.1-1"/>
    <property type="match status" value="1"/>
</dbReference>
<keyword evidence="2 5" id="KW-0479">Metal-binding</keyword>
<keyword evidence="3 5" id="KW-0408">Iron</keyword>
<feature type="binding site" evidence="5">
    <location>
        <position position="96"/>
    </location>
    <ligand>
        <name>[4Fe-4S] cluster</name>
        <dbReference type="ChEBI" id="CHEBI:49883"/>
    </ligand>
</feature>
<comment type="catalytic activity">
    <reaction evidence="5">
        <text>isopentenyl diphosphate + 2 oxidized [2Fe-2S]-[ferredoxin] + H2O = (2E)-4-hydroxy-3-methylbut-2-enyl diphosphate + 2 reduced [2Fe-2S]-[ferredoxin] + 2 H(+)</text>
        <dbReference type="Rhea" id="RHEA:24488"/>
        <dbReference type="Rhea" id="RHEA-COMP:10000"/>
        <dbReference type="Rhea" id="RHEA-COMP:10001"/>
        <dbReference type="ChEBI" id="CHEBI:15377"/>
        <dbReference type="ChEBI" id="CHEBI:15378"/>
        <dbReference type="ChEBI" id="CHEBI:33737"/>
        <dbReference type="ChEBI" id="CHEBI:33738"/>
        <dbReference type="ChEBI" id="CHEBI:128753"/>
        <dbReference type="ChEBI" id="CHEBI:128769"/>
        <dbReference type="EC" id="1.17.7.4"/>
    </reaction>
</comment>
<reference evidence="6 7" key="1">
    <citation type="submission" date="2018-04" db="EMBL/GenBank/DDBJ databases">
        <title>Novel Campyloabacter and Helicobacter Species and Strains.</title>
        <authorList>
            <person name="Mannion A.J."/>
            <person name="Shen Z."/>
            <person name="Fox J.G."/>
        </authorList>
    </citation>
    <scope>NUCLEOTIDE SEQUENCE [LARGE SCALE GENOMIC DNA]</scope>
    <source>
        <strain evidence="6 7">MIT 97-5075</strain>
    </source>
</reference>
<protein>
    <recommendedName>
        <fullName evidence="5">4-hydroxy-3-methylbut-2-enyl diphosphate reductase</fullName>
        <shortName evidence="5">HMBPP reductase</shortName>
        <ecNumber evidence="5">1.17.7.4</ecNumber>
    </recommendedName>
</protein>
<feature type="binding site" evidence="5">
    <location>
        <position position="219"/>
    </location>
    <ligand>
        <name>dimethylallyl diphosphate</name>
        <dbReference type="ChEBI" id="CHEBI:57623"/>
    </ligand>
</feature>
<comment type="catalytic activity">
    <reaction evidence="5">
        <text>dimethylallyl diphosphate + 2 oxidized [2Fe-2S]-[ferredoxin] + H2O = (2E)-4-hydroxy-3-methylbut-2-enyl diphosphate + 2 reduced [2Fe-2S]-[ferredoxin] + 2 H(+)</text>
        <dbReference type="Rhea" id="RHEA:24825"/>
        <dbReference type="Rhea" id="RHEA-COMP:10000"/>
        <dbReference type="Rhea" id="RHEA-COMP:10001"/>
        <dbReference type="ChEBI" id="CHEBI:15377"/>
        <dbReference type="ChEBI" id="CHEBI:15378"/>
        <dbReference type="ChEBI" id="CHEBI:33737"/>
        <dbReference type="ChEBI" id="CHEBI:33738"/>
        <dbReference type="ChEBI" id="CHEBI:57623"/>
        <dbReference type="ChEBI" id="CHEBI:128753"/>
        <dbReference type="EC" id="1.17.7.4"/>
    </reaction>
</comment>
<dbReference type="GO" id="GO:0019288">
    <property type="term" value="P:isopentenyl diphosphate biosynthetic process, methylerythritol 4-phosphate pathway"/>
    <property type="evidence" value="ECO:0007669"/>
    <property type="project" value="UniProtKB-UniRule"/>
</dbReference>
<feature type="binding site" evidence="5">
    <location>
        <position position="163"/>
    </location>
    <ligand>
        <name>(2E)-4-hydroxy-3-methylbut-2-enyl diphosphate</name>
        <dbReference type="ChEBI" id="CHEBI:128753"/>
    </ligand>
</feature>
<dbReference type="GO" id="GO:0046872">
    <property type="term" value="F:metal ion binding"/>
    <property type="evidence" value="ECO:0007669"/>
    <property type="project" value="UniProtKB-KW"/>
</dbReference>
<feature type="binding site" evidence="5">
    <location>
        <position position="220"/>
    </location>
    <ligand>
        <name>isopentenyl diphosphate</name>
        <dbReference type="ChEBI" id="CHEBI:128769"/>
    </ligand>
</feature>
<dbReference type="Pfam" id="PF02401">
    <property type="entry name" value="LYTB"/>
    <property type="match status" value="1"/>
</dbReference>
<evidence type="ECO:0000256" key="5">
    <source>
        <dbReference type="HAMAP-Rule" id="MF_00191"/>
    </source>
</evidence>
<keyword evidence="1 5" id="KW-0004">4Fe-4S</keyword>
<dbReference type="GO" id="GO:0016114">
    <property type="term" value="P:terpenoid biosynthetic process"/>
    <property type="evidence" value="ECO:0007669"/>
    <property type="project" value="UniProtKB-UniRule"/>
</dbReference>
<feature type="binding site" evidence="5">
    <location>
        <position position="221"/>
    </location>
    <ligand>
        <name>dimethylallyl diphosphate</name>
        <dbReference type="ChEBI" id="CHEBI:57623"/>
    </ligand>
</feature>
<feature type="binding site" evidence="5">
    <location>
        <position position="124"/>
    </location>
    <ligand>
        <name>isopentenyl diphosphate</name>
        <dbReference type="ChEBI" id="CHEBI:128769"/>
    </ligand>
</feature>
<comment type="caution">
    <text evidence="6">The sequence shown here is derived from an EMBL/GenBank/DDBJ whole genome shotgun (WGS) entry which is preliminary data.</text>
</comment>
<dbReference type="UniPathway" id="UPA00059">
    <property type="reaction ID" value="UER00105"/>
</dbReference>
<feature type="binding site" evidence="5">
    <location>
        <position position="221"/>
    </location>
    <ligand>
        <name>(2E)-4-hydroxy-3-methylbut-2-enyl diphosphate</name>
        <dbReference type="ChEBI" id="CHEBI:128753"/>
    </ligand>
</feature>
<proteinExistence type="inferred from homology"/>
<feature type="binding site" evidence="5">
    <location>
        <position position="263"/>
    </location>
    <ligand>
        <name>(2E)-4-hydroxy-3-methylbut-2-enyl diphosphate</name>
        <dbReference type="ChEBI" id="CHEBI:128753"/>
    </ligand>
</feature>
<evidence type="ECO:0000313" key="7">
    <source>
        <dbReference type="Proteomes" id="UP000256424"/>
    </source>
</evidence>
<dbReference type="GO" id="GO:0050992">
    <property type="term" value="P:dimethylallyl diphosphate biosynthetic process"/>
    <property type="evidence" value="ECO:0007669"/>
    <property type="project" value="UniProtKB-UniRule"/>
</dbReference>
<dbReference type="AlphaFoldDB" id="A0A3D8J7R1"/>
<dbReference type="InterPro" id="IPR003451">
    <property type="entry name" value="LytB/IspH"/>
</dbReference>
<feature type="binding site" evidence="5">
    <location>
        <position position="124"/>
    </location>
    <ligand>
        <name>(2E)-4-hydroxy-3-methylbut-2-enyl diphosphate</name>
        <dbReference type="ChEBI" id="CHEBI:128753"/>
    </ligand>
</feature>
<comment type="similarity">
    <text evidence="5">Belongs to the IspH family.</text>
</comment>
<comment type="cofactor">
    <cofactor evidence="5">
        <name>[4Fe-4S] cluster</name>
        <dbReference type="ChEBI" id="CHEBI:49883"/>
    </cofactor>
    <text evidence="5">Binds 1 [4Fe-4S] cluster per subunit.</text>
</comment>
<organism evidence="6 7">
    <name type="scientific">Helicobacter aurati</name>
    <dbReference type="NCBI Taxonomy" id="137778"/>
    <lineage>
        <taxon>Bacteria</taxon>
        <taxon>Pseudomonadati</taxon>
        <taxon>Campylobacterota</taxon>
        <taxon>Epsilonproteobacteria</taxon>
        <taxon>Campylobacterales</taxon>
        <taxon>Helicobacteraceae</taxon>
        <taxon>Helicobacter</taxon>
    </lineage>
</organism>
<dbReference type="UniPathway" id="UPA00056">
    <property type="reaction ID" value="UER00097"/>
</dbReference>
<dbReference type="PANTHER" id="PTHR30426:SF0">
    <property type="entry name" value="4-HYDROXY-3-METHYLBUT-2-ENYL DIPHOSPHATE REDUCTASE"/>
    <property type="match status" value="1"/>
</dbReference>
<feature type="binding site" evidence="5">
    <location>
        <position position="219"/>
    </location>
    <ligand>
        <name>isopentenyl diphosphate</name>
        <dbReference type="ChEBI" id="CHEBI:128769"/>
    </ligand>
</feature>
<feature type="binding site" evidence="5">
    <location>
        <position position="124"/>
    </location>
    <ligand>
        <name>dimethylallyl diphosphate</name>
        <dbReference type="ChEBI" id="CHEBI:57623"/>
    </ligand>
</feature>
<comment type="pathway">
    <text evidence="5">Isoprenoid biosynthesis; isopentenyl diphosphate biosynthesis via DXP pathway; isopentenyl diphosphate from 1-deoxy-D-xylulose 5-phosphate: step 6/6.</text>
</comment>
<feature type="binding site" evidence="5">
    <location>
        <position position="220"/>
    </location>
    <ligand>
        <name>(2E)-4-hydroxy-3-methylbut-2-enyl diphosphate</name>
        <dbReference type="ChEBI" id="CHEBI:128753"/>
    </ligand>
</feature>
<feature type="binding site" evidence="5">
    <location>
        <position position="263"/>
    </location>
    <ligand>
        <name>dimethylallyl diphosphate</name>
        <dbReference type="ChEBI" id="CHEBI:57623"/>
    </ligand>
</feature>
<feature type="binding site" evidence="5">
    <location>
        <position position="74"/>
    </location>
    <ligand>
        <name>dimethylallyl diphosphate</name>
        <dbReference type="ChEBI" id="CHEBI:57623"/>
    </ligand>
</feature>
<feature type="binding site" evidence="5">
    <location>
        <position position="74"/>
    </location>
    <ligand>
        <name>isopentenyl diphosphate</name>
        <dbReference type="ChEBI" id="CHEBI:128769"/>
    </ligand>
</feature>
<evidence type="ECO:0000256" key="3">
    <source>
        <dbReference type="ARBA" id="ARBA00023004"/>
    </source>
</evidence>
<feature type="binding site" evidence="5">
    <location>
        <position position="191"/>
    </location>
    <ligand>
        <name>[4Fe-4S] cluster</name>
        <dbReference type="ChEBI" id="CHEBI:49883"/>
    </ligand>
</feature>
<dbReference type="GO" id="GO:0051539">
    <property type="term" value="F:4 iron, 4 sulfur cluster binding"/>
    <property type="evidence" value="ECO:0007669"/>
    <property type="project" value="UniProtKB-UniRule"/>
</dbReference>
<dbReference type="PANTHER" id="PTHR30426">
    <property type="entry name" value="4-HYDROXY-3-METHYLBUT-2-ENYL DIPHOSPHATE REDUCTASE"/>
    <property type="match status" value="1"/>
</dbReference>
<gene>
    <name evidence="5" type="primary">ispH</name>
    <name evidence="6" type="ORF">CQA66_03305</name>
</gene>
<dbReference type="HAMAP" id="MF_00191">
    <property type="entry name" value="IspH"/>
    <property type="match status" value="1"/>
</dbReference>
<dbReference type="EMBL" id="NXLW01000004">
    <property type="protein sequence ID" value="RDU72924.1"/>
    <property type="molecule type" value="Genomic_DNA"/>
</dbReference>
<keyword evidence="4 5" id="KW-0411">Iron-sulfur</keyword>
<feature type="binding site" evidence="5">
    <location>
        <position position="263"/>
    </location>
    <ligand>
        <name>isopentenyl diphosphate</name>
        <dbReference type="ChEBI" id="CHEBI:128769"/>
    </ligand>
</feature>
<feature type="binding site" evidence="5">
    <location>
        <position position="220"/>
    </location>
    <ligand>
        <name>dimethylallyl diphosphate</name>
        <dbReference type="ChEBI" id="CHEBI:57623"/>
    </ligand>
</feature>
<feature type="binding site" evidence="5">
    <location>
        <position position="40"/>
    </location>
    <ligand>
        <name>(2E)-4-hydroxy-3-methylbut-2-enyl diphosphate</name>
        <dbReference type="ChEBI" id="CHEBI:128753"/>
    </ligand>
</feature>
<dbReference type="Proteomes" id="UP000256424">
    <property type="component" value="Unassembled WGS sequence"/>
</dbReference>
<feature type="binding site" evidence="5">
    <location>
        <position position="74"/>
    </location>
    <ligand>
        <name>(2E)-4-hydroxy-3-methylbut-2-enyl diphosphate</name>
        <dbReference type="ChEBI" id="CHEBI:128753"/>
    </ligand>
</feature>
<comment type="function">
    <text evidence="5">Catalyzes the conversion of 1-hydroxy-2-methyl-2-(E)-butenyl 4-diphosphate (HMBPP) into a mixture of isopentenyl diphosphate (IPP) and dimethylallyl diphosphate (DMAPP). Acts in the terminal step of the DOXP/MEP pathway for isoprenoid precursor biosynthesis.</text>
</comment>
<dbReference type="OrthoDB" id="9804068at2"/>
<feature type="active site" description="Proton donor" evidence="5">
    <location>
        <position position="126"/>
    </location>
</feature>